<evidence type="ECO:0000313" key="4">
    <source>
        <dbReference type="Proteomes" id="UP000001292"/>
    </source>
</evidence>
<feature type="chain" id="PRO_5013062140" evidence="2">
    <location>
        <begin position="16"/>
        <end position="112"/>
    </location>
</feature>
<keyword evidence="2" id="KW-0732">Signal</keyword>
<dbReference type="EMBL" id="CH480816">
    <property type="protein sequence ID" value="EDW47977.1"/>
    <property type="molecule type" value="Genomic_DNA"/>
</dbReference>
<evidence type="ECO:0000256" key="2">
    <source>
        <dbReference type="SAM" id="SignalP"/>
    </source>
</evidence>
<reference evidence="3 4" key="1">
    <citation type="journal article" date="2007" name="Nature">
        <title>Evolution of genes and genomes on the Drosophila phylogeny.</title>
        <authorList>
            <consortium name="Drosophila 12 Genomes Consortium"/>
            <person name="Clark A.G."/>
            <person name="Eisen M.B."/>
            <person name="Smith D.R."/>
            <person name="Bergman C.M."/>
            <person name="Oliver B."/>
            <person name="Markow T.A."/>
            <person name="Kaufman T.C."/>
            <person name="Kellis M."/>
            <person name="Gelbart W."/>
            <person name="Iyer V.N."/>
            <person name="Pollard D.A."/>
            <person name="Sackton T.B."/>
            <person name="Larracuente A.M."/>
            <person name="Singh N.D."/>
            <person name="Abad J.P."/>
            <person name="Abt D.N."/>
            <person name="Adryan B."/>
            <person name="Aguade M."/>
            <person name="Akashi H."/>
            <person name="Anderson W.W."/>
            <person name="Aquadro C.F."/>
            <person name="Ardell D.H."/>
            <person name="Arguello R."/>
            <person name="Artieri C.G."/>
            <person name="Barbash D.A."/>
            <person name="Barker D."/>
            <person name="Barsanti P."/>
            <person name="Batterham P."/>
            <person name="Batzoglou S."/>
            <person name="Begun D."/>
            <person name="Bhutkar A."/>
            <person name="Blanco E."/>
            <person name="Bosak S.A."/>
            <person name="Bradley R.K."/>
            <person name="Brand A.D."/>
            <person name="Brent M.R."/>
            <person name="Brooks A.N."/>
            <person name="Brown R.H."/>
            <person name="Butlin R.K."/>
            <person name="Caggese C."/>
            <person name="Calvi B.R."/>
            <person name="Bernardo de Carvalho A."/>
            <person name="Caspi A."/>
            <person name="Castrezana S."/>
            <person name="Celniker S.E."/>
            <person name="Chang J.L."/>
            <person name="Chapple C."/>
            <person name="Chatterji S."/>
            <person name="Chinwalla A."/>
            <person name="Civetta A."/>
            <person name="Clifton S.W."/>
            <person name="Comeron J.M."/>
            <person name="Costello J.C."/>
            <person name="Coyne J.A."/>
            <person name="Daub J."/>
            <person name="David R.G."/>
            <person name="Delcher A.L."/>
            <person name="Delehaunty K."/>
            <person name="Do C.B."/>
            <person name="Ebling H."/>
            <person name="Edwards K."/>
            <person name="Eickbush T."/>
            <person name="Evans J.D."/>
            <person name="Filipski A."/>
            <person name="Findeiss S."/>
            <person name="Freyhult E."/>
            <person name="Fulton L."/>
            <person name="Fulton R."/>
            <person name="Garcia A.C."/>
            <person name="Gardiner A."/>
            <person name="Garfield D.A."/>
            <person name="Garvin B.E."/>
            <person name="Gibson G."/>
            <person name="Gilbert D."/>
            <person name="Gnerre S."/>
            <person name="Godfrey J."/>
            <person name="Good R."/>
            <person name="Gotea V."/>
            <person name="Gravely B."/>
            <person name="Greenberg A.J."/>
            <person name="Griffiths-Jones S."/>
            <person name="Gross S."/>
            <person name="Guigo R."/>
            <person name="Gustafson E.A."/>
            <person name="Haerty W."/>
            <person name="Hahn M.W."/>
            <person name="Halligan D.L."/>
            <person name="Halpern A.L."/>
            <person name="Halter G.M."/>
            <person name="Han M.V."/>
            <person name="Heger A."/>
            <person name="Hillier L."/>
            <person name="Hinrichs A.S."/>
            <person name="Holmes I."/>
            <person name="Hoskins R.A."/>
            <person name="Hubisz M.J."/>
            <person name="Hultmark D."/>
            <person name="Huntley M.A."/>
            <person name="Jaffe D.B."/>
            <person name="Jagadeeshan S."/>
            <person name="Jeck W.R."/>
            <person name="Johnson J."/>
            <person name="Jones C.D."/>
            <person name="Jordan W.C."/>
            <person name="Karpen G.H."/>
            <person name="Kataoka E."/>
            <person name="Keightley P.D."/>
            <person name="Kheradpour P."/>
            <person name="Kirkness E.F."/>
            <person name="Koerich L.B."/>
            <person name="Kristiansen K."/>
            <person name="Kudrna D."/>
            <person name="Kulathinal R.J."/>
            <person name="Kumar S."/>
            <person name="Kwok R."/>
            <person name="Lander E."/>
            <person name="Langley C.H."/>
            <person name="Lapoint R."/>
            <person name="Lazzaro B.P."/>
            <person name="Lee S.J."/>
            <person name="Levesque L."/>
            <person name="Li R."/>
            <person name="Lin C.F."/>
            <person name="Lin M.F."/>
            <person name="Lindblad-Toh K."/>
            <person name="Llopart A."/>
            <person name="Long M."/>
            <person name="Low L."/>
            <person name="Lozovsky E."/>
            <person name="Lu J."/>
            <person name="Luo M."/>
            <person name="Machado C.A."/>
            <person name="Makalowski W."/>
            <person name="Marzo M."/>
            <person name="Matsuda M."/>
            <person name="Matzkin L."/>
            <person name="McAllister B."/>
            <person name="McBride C.S."/>
            <person name="McKernan B."/>
            <person name="McKernan K."/>
            <person name="Mendez-Lago M."/>
            <person name="Minx P."/>
            <person name="Mollenhauer M.U."/>
            <person name="Montooth K."/>
            <person name="Mount S.M."/>
            <person name="Mu X."/>
            <person name="Myers E."/>
            <person name="Negre B."/>
            <person name="Newfeld S."/>
            <person name="Nielsen R."/>
            <person name="Noor M.A."/>
            <person name="O'Grady P."/>
            <person name="Pachter L."/>
            <person name="Papaceit M."/>
            <person name="Parisi M.J."/>
            <person name="Parisi M."/>
            <person name="Parts L."/>
            <person name="Pedersen J.S."/>
            <person name="Pesole G."/>
            <person name="Phillippy A.M."/>
            <person name="Ponting C.P."/>
            <person name="Pop M."/>
            <person name="Porcelli D."/>
            <person name="Powell J.R."/>
            <person name="Prohaska S."/>
            <person name="Pruitt K."/>
            <person name="Puig M."/>
            <person name="Quesneville H."/>
            <person name="Ram K.R."/>
            <person name="Rand D."/>
            <person name="Rasmussen M.D."/>
            <person name="Reed L.K."/>
            <person name="Reenan R."/>
            <person name="Reily A."/>
            <person name="Remington K.A."/>
            <person name="Rieger T.T."/>
            <person name="Ritchie M.G."/>
            <person name="Robin C."/>
            <person name="Rogers Y.H."/>
            <person name="Rohde C."/>
            <person name="Rozas J."/>
            <person name="Rubenfield M.J."/>
            <person name="Ruiz A."/>
            <person name="Russo S."/>
            <person name="Salzberg S.L."/>
            <person name="Sanchez-Gracia A."/>
            <person name="Saranga D.J."/>
            <person name="Sato H."/>
            <person name="Schaeffer S.W."/>
            <person name="Schatz M.C."/>
            <person name="Schlenke T."/>
            <person name="Schwartz R."/>
            <person name="Segarra C."/>
            <person name="Singh R.S."/>
            <person name="Sirot L."/>
            <person name="Sirota M."/>
            <person name="Sisneros N.B."/>
            <person name="Smith C.D."/>
            <person name="Smith T.F."/>
            <person name="Spieth J."/>
            <person name="Stage D.E."/>
            <person name="Stark A."/>
            <person name="Stephan W."/>
            <person name="Strausberg R.L."/>
            <person name="Strempel S."/>
            <person name="Sturgill D."/>
            <person name="Sutton G."/>
            <person name="Sutton G.G."/>
            <person name="Tao W."/>
            <person name="Teichmann S."/>
            <person name="Tobari Y.N."/>
            <person name="Tomimura Y."/>
            <person name="Tsolas J.M."/>
            <person name="Valente V.L."/>
            <person name="Venter E."/>
            <person name="Venter J.C."/>
            <person name="Vicario S."/>
            <person name="Vieira F.G."/>
            <person name="Vilella A.J."/>
            <person name="Villasante A."/>
            <person name="Walenz B."/>
            <person name="Wang J."/>
            <person name="Wasserman M."/>
            <person name="Watts T."/>
            <person name="Wilson D."/>
            <person name="Wilson R.K."/>
            <person name="Wing R.A."/>
            <person name="Wolfner M.F."/>
            <person name="Wong A."/>
            <person name="Wong G.K."/>
            <person name="Wu C.I."/>
            <person name="Wu G."/>
            <person name="Yamamoto D."/>
            <person name="Yang H.P."/>
            <person name="Yang S.P."/>
            <person name="Yorke J.A."/>
            <person name="Yoshida K."/>
            <person name="Zdobnov E."/>
            <person name="Zhang P."/>
            <person name="Zhang Y."/>
            <person name="Zimin A.V."/>
            <person name="Baldwin J."/>
            <person name="Abdouelleil A."/>
            <person name="Abdulkadir J."/>
            <person name="Abebe A."/>
            <person name="Abera B."/>
            <person name="Abreu J."/>
            <person name="Acer S.C."/>
            <person name="Aftuck L."/>
            <person name="Alexander A."/>
            <person name="An P."/>
            <person name="Anderson E."/>
            <person name="Anderson S."/>
            <person name="Arachi H."/>
            <person name="Azer M."/>
            <person name="Bachantsang P."/>
            <person name="Barry A."/>
            <person name="Bayul T."/>
            <person name="Berlin A."/>
            <person name="Bessette D."/>
            <person name="Bloom T."/>
            <person name="Blye J."/>
            <person name="Boguslavskiy L."/>
            <person name="Bonnet C."/>
            <person name="Boukhgalter B."/>
            <person name="Bourzgui I."/>
            <person name="Brown A."/>
            <person name="Cahill P."/>
            <person name="Channer S."/>
            <person name="Cheshatsang Y."/>
            <person name="Chuda L."/>
            <person name="Citroen M."/>
            <person name="Collymore A."/>
            <person name="Cooke P."/>
            <person name="Costello M."/>
            <person name="D'Aco K."/>
            <person name="Daza R."/>
            <person name="De Haan G."/>
            <person name="DeGray S."/>
            <person name="DeMaso C."/>
            <person name="Dhargay N."/>
            <person name="Dooley K."/>
            <person name="Dooley E."/>
            <person name="Doricent M."/>
            <person name="Dorje P."/>
            <person name="Dorjee K."/>
            <person name="Dupes A."/>
            <person name="Elong R."/>
            <person name="Falk J."/>
            <person name="Farina A."/>
            <person name="Faro S."/>
            <person name="Ferguson D."/>
            <person name="Fisher S."/>
            <person name="Foley C.D."/>
            <person name="Franke A."/>
            <person name="Friedrich D."/>
            <person name="Gadbois L."/>
            <person name="Gearin G."/>
            <person name="Gearin C.R."/>
            <person name="Giannoukos G."/>
            <person name="Goode T."/>
            <person name="Graham J."/>
            <person name="Grandbois E."/>
            <person name="Grewal S."/>
            <person name="Gyaltsen K."/>
            <person name="Hafez N."/>
            <person name="Hagos B."/>
            <person name="Hall J."/>
            <person name="Henson C."/>
            <person name="Hollinger A."/>
            <person name="Honan T."/>
            <person name="Huard M.D."/>
            <person name="Hughes L."/>
            <person name="Hurhula B."/>
            <person name="Husby M.E."/>
            <person name="Kamat A."/>
            <person name="Kanga B."/>
            <person name="Kashin S."/>
            <person name="Khazanovich D."/>
            <person name="Kisner P."/>
            <person name="Lance K."/>
            <person name="Lara M."/>
            <person name="Lee W."/>
            <person name="Lennon N."/>
            <person name="Letendre F."/>
            <person name="LeVine R."/>
            <person name="Lipovsky A."/>
            <person name="Liu X."/>
            <person name="Liu J."/>
            <person name="Liu S."/>
            <person name="Lokyitsang T."/>
            <person name="Lokyitsang Y."/>
            <person name="Lubonja R."/>
            <person name="Lui A."/>
            <person name="MacDonald P."/>
            <person name="Magnisalis V."/>
            <person name="Maru K."/>
            <person name="Matthews C."/>
            <person name="McCusker W."/>
            <person name="McDonough S."/>
            <person name="Mehta T."/>
            <person name="Meldrim J."/>
            <person name="Meneus L."/>
            <person name="Mihai O."/>
            <person name="Mihalev A."/>
            <person name="Mihova T."/>
            <person name="Mittelman R."/>
            <person name="Mlenga V."/>
            <person name="Montmayeur A."/>
            <person name="Mulrain L."/>
            <person name="Navidi A."/>
            <person name="Naylor J."/>
            <person name="Negash T."/>
            <person name="Nguyen T."/>
            <person name="Nguyen N."/>
            <person name="Nicol R."/>
            <person name="Norbu C."/>
            <person name="Norbu N."/>
            <person name="Novod N."/>
            <person name="O'Neill B."/>
            <person name="Osman S."/>
            <person name="Markiewicz E."/>
            <person name="Oyono O.L."/>
            <person name="Patti C."/>
            <person name="Phunkhang P."/>
            <person name="Pierre F."/>
            <person name="Priest M."/>
            <person name="Raghuraman S."/>
            <person name="Rege F."/>
            <person name="Reyes R."/>
            <person name="Rise C."/>
            <person name="Rogov P."/>
            <person name="Ross K."/>
            <person name="Ryan E."/>
            <person name="Settipalli S."/>
            <person name="Shea T."/>
            <person name="Sherpa N."/>
            <person name="Shi L."/>
            <person name="Shih D."/>
            <person name="Sparrow T."/>
            <person name="Spaulding J."/>
            <person name="Stalker J."/>
            <person name="Stange-Thomann N."/>
            <person name="Stavropoulos S."/>
            <person name="Stone C."/>
            <person name="Strader C."/>
            <person name="Tesfaye S."/>
            <person name="Thomson T."/>
            <person name="Thoulutsang Y."/>
            <person name="Thoulutsang D."/>
            <person name="Topham K."/>
            <person name="Topping I."/>
            <person name="Tsamla T."/>
            <person name="Vassiliev H."/>
            <person name="Vo A."/>
            <person name="Wangchuk T."/>
            <person name="Wangdi T."/>
            <person name="Weiand M."/>
            <person name="Wilkinson J."/>
            <person name="Wilson A."/>
            <person name="Yadav S."/>
            <person name="Young G."/>
            <person name="Yu Q."/>
            <person name="Zembek L."/>
            <person name="Zhong D."/>
            <person name="Zimmer A."/>
            <person name="Zwirko Z."/>
            <person name="Jaffe D.B."/>
            <person name="Alvarez P."/>
            <person name="Brockman W."/>
            <person name="Butler J."/>
            <person name="Chin C."/>
            <person name="Gnerre S."/>
            <person name="Grabherr M."/>
            <person name="Kleber M."/>
            <person name="Mauceli E."/>
            <person name="MacCallum I."/>
        </authorList>
    </citation>
    <scope>NUCLEOTIDE SEQUENCE [LARGE SCALE GENOMIC DNA]</scope>
    <source>
        <strain evidence="4">Rob3c / Tucson 14021-0248.25</strain>
    </source>
</reference>
<gene>
    <name evidence="3" type="primary">Dsec\GM20142</name>
    <name evidence="3" type="ORF">Dsec_GM20142</name>
</gene>
<name>B4HS30_DROSE</name>
<feature type="signal peptide" evidence="2">
    <location>
        <begin position="1"/>
        <end position="15"/>
    </location>
</feature>
<accession>B4HS30</accession>
<dbReference type="Proteomes" id="UP000001292">
    <property type="component" value="Unassembled WGS sequence"/>
</dbReference>
<dbReference type="AlphaFoldDB" id="B4HS30"/>
<dbReference type="HOGENOM" id="CLU_109527_0_0_1"/>
<protein>
    <submittedName>
        <fullName evidence="3">GM20142</fullName>
    </submittedName>
</protein>
<organism evidence="4">
    <name type="scientific">Drosophila sechellia</name>
    <name type="common">Fruit fly</name>
    <dbReference type="NCBI Taxonomy" id="7238"/>
    <lineage>
        <taxon>Eukaryota</taxon>
        <taxon>Metazoa</taxon>
        <taxon>Ecdysozoa</taxon>
        <taxon>Arthropoda</taxon>
        <taxon>Hexapoda</taxon>
        <taxon>Insecta</taxon>
        <taxon>Pterygota</taxon>
        <taxon>Neoptera</taxon>
        <taxon>Endopterygota</taxon>
        <taxon>Diptera</taxon>
        <taxon>Brachycera</taxon>
        <taxon>Muscomorpha</taxon>
        <taxon>Ephydroidea</taxon>
        <taxon>Drosophilidae</taxon>
        <taxon>Drosophila</taxon>
        <taxon>Sophophora</taxon>
    </lineage>
</organism>
<evidence type="ECO:0000256" key="1">
    <source>
        <dbReference type="SAM" id="MobiDB-lite"/>
    </source>
</evidence>
<evidence type="ECO:0000313" key="3">
    <source>
        <dbReference type="EMBL" id="EDW47977.1"/>
    </source>
</evidence>
<keyword evidence="4" id="KW-1185">Reference proteome</keyword>
<sequence>MRKVVLFALMGISLARPGYDGAATAQWGSGSVPQSGQGGYGSSPSGYGGLASPSGKGGYGGGQGGYGGGQGGYGGVLRRSAPQYAAFEHGGFFGRIGHENCNHEHYGHHRRY</sequence>
<proteinExistence type="predicted"/>
<feature type="compositionally biased region" description="Gly residues" evidence="1">
    <location>
        <begin position="36"/>
        <end position="64"/>
    </location>
</feature>
<feature type="region of interest" description="Disordered" evidence="1">
    <location>
        <begin position="24"/>
        <end position="64"/>
    </location>
</feature>